<accession>X1HVP3</accession>
<organism evidence="1">
    <name type="scientific">marine sediment metagenome</name>
    <dbReference type="NCBI Taxonomy" id="412755"/>
    <lineage>
        <taxon>unclassified sequences</taxon>
        <taxon>metagenomes</taxon>
        <taxon>ecological metagenomes</taxon>
    </lineage>
</organism>
<dbReference type="EMBL" id="BARU01019145">
    <property type="protein sequence ID" value="GAH49373.1"/>
    <property type="molecule type" value="Genomic_DNA"/>
</dbReference>
<evidence type="ECO:0000313" key="1">
    <source>
        <dbReference type="EMBL" id="GAH49373.1"/>
    </source>
</evidence>
<reference evidence="1" key="1">
    <citation type="journal article" date="2014" name="Front. Microbiol.">
        <title>High frequency of phylogenetically diverse reductive dehalogenase-homologous genes in deep subseafloor sedimentary metagenomes.</title>
        <authorList>
            <person name="Kawai M."/>
            <person name="Futagami T."/>
            <person name="Toyoda A."/>
            <person name="Takaki Y."/>
            <person name="Nishi S."/>
            <person name="Hori S."/>
            <person name="Arai W."/>
            <person name="Tsubouchi T."/>
            <person name="Morono Y."/>
            <person name="Uchiyama I."/>
            <person name="Ito T."/>
            <person name="Fujiyama A."/>
            <person name="Inagaki F."/>
            <person name="Takami H."/>
        </authorList>
    </citation>
    <scope>NUCLEOTIDE SEQUENCE</scope>
    <source>
        <strain evidence="1">Expedition CK06-06</strain>
    </source>
</reference>
<comment type="caution">
    <text evidence="1">The sequence shown here is derived from an EMBL/GenBank/DDBJ whole genome shotgun (WGS) entry which is preliminary data.</text>
</comment>
<protein>
    <submittedName>
        <fullName evidence="1">Uncharacterized protein</fullName>
    </submittedName>
</protein>
<proteinExistence type="predicted"/>
<name>X1HVP3_9ZZZZ</name>
<gene>
    <name evidence="1" type="ORF">S03H2_31564</name>
</gene>
<dbReference type="AlphaFoldDB" id="X1HVP3"/>
<sequence>MEGIIDIDYKDLKEAVERIEKKIGTCKILPGARFNWKYSRVAGDHMQVGNRMPNLNASDEHSEIELECLVCSEMEGKSTGTQAEDCKNCILKGR</sequence>